<dbReference type="PANTHER" id="PTHR43214:SF24">
    <property type="entry name" value="TRANSCRIPTIONAL REGULATORY PROTEIN NARL-RELATED"/>
    <property type="match status" value="1"/>
</dbReference>
<feature type="compositionally biased region" description="Pro residues" evidence="6">
    <location>
        <begin position="7"/>
        <end position="21"/>
    </location>
</feature>
<dbReference type="SMART" id="SM00421">
    <property type="entry name" value="HTH_LUXR"/>
    <property type="match status" value="1"/>
</dbReference>
<dbReference type="InterPro" id="IPR016032">
    <property type="entry name" value="Sig_transdc_resp-reg_C-effctor"/>
</dbReference>
<dbReference type="OrthoDB" id="4172435at2"/>
<feature type="compositionally biased region" description="Gly residues" evidence="6">
    <location>
        <begin position="185"/>
        <end position="202"/>
    </location>
</feature>
<evidence type="ECO:0000313" key="10">
    <source>
        <dbReference type="Proteomes" id="UP000253868"/>
    </source>
</evidence>
<dbReference type="Proteomes" id="UP000253868">
    <property type="component" value="Chromosome"/>
</dbReference>
<feature type="domain" description="HTH luxR-type" evidence="7">
    <location>
        <begin position="295"/>
        <end position="360"/>
    </location>
</feature>
<keyword evidence="4" id="KW-0804">Transcription</keyword>
<dbReference type="GO" id="GO:0006355">
    <property type="term" value="P:regulation of DNA-templated transcription"/>
    <property type="evidence" value="ECO:0007669"/>
    <property type="project" value="InterPro"/>
</dbReference>
<evidence type="ECO:0000256" key="2">
    <source>
        <dbReference type="ARBA" id="ARBA00023015"/>
    </source>
</evidence>
<dbReference type="RefSeq" id="WP_114661344.1">
    <property type="nucleotide sequence ID" value="NZ_CP031194.1"/>
</dbReference>
<reference evidence="10" key="1">
    <citation type="submission" date="2018-07" db="EMBL/GenBank/DDBJ databases">
        <authorList>
            <person name="Zhao J."/>
        </authorList>
    </citation>
    <scope>NUCLEOTIDE SEQUENCE [LARGE SCALE GENOMIC DNA]</scope>
    <source>
        <strain evidence="10">GSSD-12</strain>
    </source>
</reference>
<dbReference type="InterPro" id="IPR058245">
    <property type="entry name" value="NreC/VraR/RcsB-like_REC"/>
</dbReference>
<feature type="region of interest" description="Disordered" evidence="6">
    <location>
        <begin position="230"/>
        <end position="253"/>
    </location>
</feature>
<dbReference type="EMBL" id="CP031194">
    <property type="protein sequence ID" value="AXG80018.1"/>
    <property type="molecule type" value="Genomic_DNA"/>
</dbReference>
<dbReference type="CDD" id="cd17535">
    <property type="entry name" value="REC_NarL-like"/>
    <property type="match status" value="1"/>
</dbReference>
<keyword evidence="10" id="KW-1185">Reference proteome</keyword>
<feature type="modified residue" description="4-aspartylphosphate" evidence="5">
    <location>
        <position position="103"/>
    </location>
</feature>
<dbReference type="SUPFAM" id="SSF52172">
    <property type="entry name" value="CheY-like"/>
    <property type="match status" value="1"/>
</dbReference>
<evidence type="ECO:0000259" key="7">
    <source>
        <dbReference type="PROSITE" id="PS50043"/>
    </source>
</evidence>
<dbReference type="InterPro" id="IPR000792">
    <property type="entry name" value="Tscrpt_reg_LuxR_C"/>
</dbReference>
<keyword evidence="1 5" id="KW-0597">Phosphoprotein</keyword>
<dbReference type="SUPFAM" id="SSF46894">
    <property type="entry name" value="C-terminal effector domain of the bipartite response regulators"/>
    <property type="match status" value="1"/>
</dbReference>
<dbReference type="GO" id="GO:0003677">
    <property type="term" value="F:DNA binding"/>
    <property type="evidence" value="ECO:0007669"/>
    <property type="project" value="UniProtKB-KW"/>
</dbReference>
<dbReference type="InterPro" id="IPR036388">
    <property type="entry name" value="WH-like_DNA-bd_sf"/>
</dbReference>
<dbReference type="PROSITE" id="PS00622">
    <property type="entry name" value="HTH_LUXR_1"/>
    <property type="match status" value="1"/>
</dbReference>
<protein>
    <submittedName>
        <fullName evidence="9">DNA-binding response regulator</fullName>
    </submittedName>
</protein>
<dbReference type="InterPro" id="IPR039420">
    <property type="entry name" value="WalR-like"/>
</dbReference>
<dbReference type="PROSITE" id="PS50043">
    <property type="entry name" value="HTH_LUXR_2"/>
    <property type="match status" value="1"/>
</dbReference>
<sequence>MPDDIASPPPTSVPSVPPVPPALSATSVAPDATTPAGLPDFPPTMPAAPALRVVVADDNPVVRAGLTVLLSGRDDIEVVAEASDGRQAYEQALLTRPDVILLDVRMPGVDGISALPHLVRLAPVLMMTYSRESRIVHEALRLGAGGYLVHGEFTADQLVHAVQDIKQGRAHFTYSASSALLATVRGGGPGGPGGADGTGGTAGAEPLPEGLGTAFTGPGYIPAVPEQLSATAHGAPPGHPPYFPPMPPTNSQVRQVEQGLSRQQFAQDASLSQADVAHSFQGRQQAAPAGHSAPRGNLYSELSQREVEIMDLIASGMTNQQIAAACFISQKTVKNHINRIFAKLNAASRGEAIALWNGIARGGASRHG</sequence>
<dbReference type="Gene3D" id="3.40.50.2300">
    <property type="match status" value="1"/>
</dbReference>
<dbReference type="InterPro" id="IPR011006">
    <property type="entry name" value="CheY-like_superfamily"/>
</dbReference>
<evidence type="ECO:0000256" key="4">
    <source>
        <dbReference type="ARBA" id="ARBA00023163"/>
    </source>
</evidence>
<dbReference type="KEGG" id="spad:DVK44_22840"/>
<keyword evidence="3 9" id="KW-0238">DNA-binding</keyword>
<evidence type="ECO:0000256" key="5">
    <source>
        <dbReference type="PROSITE-ProRule" id="PRU00169"/>
    </source>
</evidence>
<evidence type="ECO:0000256" key="6">
    <source>
        <dbReference type="SAM" id="MobiDB-lite"/>
    </source>
</evidence>
<evidence type="ECO:0000259" key="8">
    <source>
        <dbReference type="PROSITE" id="PS50110"/>
    </source>
</evidence>
<feature type="region of interest" description="Disordered" evidence="6">
    <location>
        <begin position="185"/>
        <end position="211"/>
    </location>
</feature>
<evidence type="ECO:0000313" key="9">
    <source>
        <dbReference type="EMBL" id="AXG80018.1"/>
    </source>
</evidence>
<accession>A0A345HTJ4</accession>
<evidence type="ECO:0000256" key="1">
    <source>
        <dbReference type="ARBA" id="ARBA00022553"/>
    </source>
</evidence>
<dbReference type="AlphaFoldDB" id="A0A345HTJ4"/>
<dbReference type="SMART" id="SM00448">
    <property type="entry name" value="REC"/>
    <property type="match status" value="1"/>
</dbReference>
<feature type="domain" description="Response regulatory" evidence="8">
    <location>
        <begin position="52"/>
        <end position="165"/>
    </location>
</feature>
<dbReference type="PROSITE" id="PS50110">
    <property type="entry name" value="RESPONSE_REGULATORY"/>
    <property type="match status" value="1"/>
</dbReference>
<dbReference type="Pfam" id="PF00196">
    <property type="entry name" value="GerE"/>
    <property type="match status" value="1"/>
</dbReference>
<feature type="region of interest" description="Disordered" evidence="6">
    <location>
        <begin position="1"/>
        <end position="43"/>
    </location>
</feature>
<gene>
    <name evidence="9" type="ORF">DVK44_22840</name>
</gene>
<dbReference type="InterPro" id="IPR001789">
    <property type="entry name" value="Sig_transdc_resp-reg_receiver"/>
</dbReference>
<dbReference type="Gene3D" id="1.10.10.10">
    <property type="entry name" value="Winged helix-like DNA-binding domain superfamily/Winged helix DNA-binding domain"/>
    <property type="match status" value="1"/>
</dbReference>
<feature type="region of interest" description="Disordered" evidence="6">
    <location>
        <begin position="271"/>
        <end position="297"/>
    </location>
</feature>
<evidence type="ECO:0000256" key="3">
    <source>
        <dbReference type="ARBA" id="ARBA00023125"/>
    </source>
</evidence>
<keyword evidence="2" id="KW-0805">Transcription regulation</keyword>
<name>A0A345HTJ4_9ACTN</name>
<dbReference type="PRINTS" id="PR00038">
    <property type="entry name" value="HTHLUXR"/>
</dbReference>
<dbReference type="GO" id="GO:0000160">
    <property type="term" value="P:phosphorelay signal transduction system"/>
    <property type="evidence" value="ECO:0007669"/>
    <property type="project" value="InterPro"/>
</dbReference>
<organism evidence="9 10">
    <name type="scientific">Streptomyces paludis</name>
    <dbReference type="NCBI Taxonomy" id="2282738"/>
    <lineage>
        <taxon>Bacteria</taxon>
        <taxon>Bacillati</taxon>
        <taxon>Actinomycetota</taxon>
        <taxon>Actinomycetes</taxon>
        <taxon>Kitasatosporales</taxon>
        <taxon>Streptomycetaceae</taxon>
        <taxon>Streptomyces</taxon>
    </lineage>
</organism>
<dbReference type="Pfam" id="PF00072">
    <property type="entry name" value="Response_reg"/>
    <property type="match status" value="1"/>
</dbReference>
<dbReference type="CDD" id="cd06170">
    <property type="entry name" value="LuxR_C_like"/>
    <property type="match status" value="1"/>
</dbReference>
<dbReference type="PANTHER" id="PTHR43214">
    <property type="entry name" value="TWO-COMPONENT RESPONSE REGULATOR"/>
    <property type="match status" value="1"/>
</dbReference>
<feature type="compositionally biased region" description="Pro residues" evidence="6">
    <location>
        <begin position="237"/>
        <end position="248"/>
    </location>
</feature>
<proteinExistence type="predicted"/>